<name>A0AAV4RPD2_CAEEX</name>
<evidence type="ECO:0000313" key="1">
    <source>
        <dbReference type="EMBL" id="GIY23818.1"/>
    </source>
</evidence>
<sequence length="73" mass="8101">LRVFACKWIHCRGAKINSEDNLALMASDKCVPGNCSTNQLLVFTLGQELNEKLLQNKSAILPLPASSRNLWLC</sequence>
<proteinExistence type="predicted"/>
<accession>A0AAV4RPD2</accession>
<dbReference type="Proteomes" id="UP001054945">
    <property type="component" value="Unassembled WGS sequence"/>
</dbReference>
<keyword evidence="2" id="KW-1185">Reference proteome</keyword>
<reference evidence="1 2" key="1">
    <citation type="submission" date="2021-06" db="EMBL/GenBank/DDBJ databases">
        <title>Caerostris extrusa draft genome.</title>
        <authorList>
            <person name="Kono N."/>
            <person name="Arakawa K."/>
        </authorList>
    </citation>
    <scope>NUCLEOTIDE SEQUENCE [LARGE SCALE GENOMIC DNA]</scope>
</reference>
<dbReference type="AlphaFoldDB" id="A0AAV4RPD2"/>
<gene>
    <name evidence="1" type="ORF">CEXT_437151</name>
</gene>
<comment type="caution">
    <text evidence="1">The sequence shown here is derived from an EMBL/GenBank/DDBJ whole genome shotgun (WGS) entry which is preliminary data.</text>
</comment>
<feature type="non-terminal residue" evidence="1">
    <location>
        <position position="1"/>
    </location>
</feature>
<protein>
    <submittedName>
        <fullName evidence="1">Uncharacterized protein</fullName>
    </submittedName>
</protein>
<evidence type="ECO:0000313" key="2">
    <source>
        <dbReference type="Proteomes" id="UP001054945"/>
    </source>
</evidence>
<dbReference type="EMBL" id="BPLR01008318">
    <property type="protein sequence ID" value="GIY23818.1"/>
    <property type="molecule type" value="Genomic_DNA"/>
</dbReference>
<organism evidence="1 2">
    <name type="scientific">Caerostris extrusa</name>
    <name type="common">Bark spider</name>
    <name type="synonym">Caerostris bankana</name>
    <dbReference type="NCBI Taxonomy" id="172846"/>
    <lineage>
        <taxon>Eukaryota</taxon>
        <taxon>Metazoa</taxon>
        <taxon>Ecdysozoa</taxon>
        <taxon>Arthropoda</taxon>
        <taxon>Chelicerata</taxon>
        <taxon>Arachnida</taxon>
        <taxon>Araneae</taxon>
        <taxon>Araneomorphae</taxon>
        <taxon>Entelegynae</taxon>
        <taxon>Araneoidea</taxon>
        <taxon>Araneidae</taxon>
        <taxon>Caerostris</taxon>
    </lineage>
</organism>